<dbReference type="EMBL" id="JACSCY010000014">
    <property type="protein sequence ID" value="MBC6612446.1"/>
    <property type="molecule type" value="Genomic_DNA"/>
</dbReference>
<gene>
    <name evidence="2" type="ORF">H8B15_16095</name>
</gene>
<name>A0ABR7MN06_9BACT</name>
<organism evidence="2 3">
    <name type="scientific">Hymenobacter citatus</name>
    <dbReference type="NCBI Taxonomy" id="2763506"/>
    <lineage>
        <taxon>Bacteria</taxon>
        <taxon>Pseudomonadati</taxon>
        <taxon>Bacteroidota</taxon>
        <taxon>Cytophagia</taxon>
        <taxon>Cytophagales</taxon>
        <taxon>Hymenobacteraceae</taxon>
        <taxon>Hymenobacter</taxon>
    </lineage>
</organism>
<feature type="transmembrane region" description="Helical" evidence="1">
    <location>
        <begin position="74"/>
        <end position="95"/>
    </location>
</feature>
<keyword evidence="1" id="KW-1133">Transmembrane helix</keyword>
<feature type="transmembrane region" description="Helical" evidence="1">
    <location>
        <begin position="45"/>
        <end position="67"/>
    </location>
</feature>
<dbReference type="Proteomes" id="UP000622017">
    <property type="component" value="Unassembled WGS sequence"/>
</dbReference>
<evidence type="ECO:0000256" key="1">
    <source>
        <dbReference type="SAM" id="Phobius"/>
    </source>
</evidence>
<protein>
    <submittedName>
        <fullName evidence="2">Uncharacterized protein</fullName>
    </submittedName>
</protein>
<sequence length="140" mass="14904">MRKRLVTLQAAAQAMVGRTLTSCLQLANHTLYFRPKSRWEARAQALLLALLATQQAALAQGGTAAALNKVQTTIFTIVQVVFIILISIGLVRVVMKFANGAPDALSSLGWLVGGVVLWFGFQFFKNDLASAIGGTGGVSQ</sequence>
<accession>A0ABR7MN06</accession>
<proteinExistence type="predicted"/>
<evidence type="ECO:0000313" key="3">
    <source>
        <dbReference type="Proteomes" id="UP000622017"/>
    </source>
</evidence>
<comment type="caution">
    <text evidence="2">The sequence shown here is derived from an EMBL/GenBank/DDBJ whole genome shotgun (WGS) entry which is preliminary data.</text>
</comment>
<keyword evidence="1" id="KW-0472">Membrane</keyword>
<keyword evidence="3" id="KW-1185">Reference proteome</keyword>
<feature type="transmembrane region" description="Helical" evidence="1">
    <location>
        <begin position="107"/>
        <end position="124"/>
    </location>
</feature>
<evidence type="ECO:0000313" key="2">
    <source>
        <dbReference type="EMBL" id="MBC6612446.1"/>
    </source>
</evidence>
<keyword evidence="1" id="KW-0812">Transmembrane</keyword>
<reference evidence="2 3" key="1">
    <citation type="submission" date="2020-08" db="EMBL/GenBank/DDBJ databases">
        <title>Hymenobacter sp.</title>
        <authorList>
            <person name="Kim M.K."/>
        </authorList>
    </citation>
    <scope>NUCLEOTIDE SEQUENCE [LARGE SCALE GENOMIC DNA]</scope>
    <source>
        <strain evidence="2 3">BT507</strain>
    </source>
</reference>
<dbReference type="RefSeq" id="WP_185284466.1">
    <property type="nucleotide sequence ID" value="NZ_JACSCY010000014.1"/>
</dbReference>